<accession>A0A5M6ID48</accession>
<dbReference type="AlphaFoldDB" id="A0A5M6ID48"/>
<evidence type="ECO:0000256" key="1">
    <source>
        <dbReference type="ARBA" id="ARBA00022679"/>
    </source>
</evidence>
<name>A0A5M6ID48_9PROT</name>
<proteinExistence type="predicted"/>
<keyword evidence="1 4" id="KW-0808">Transferase</keyword>
<dbReference type="Proteomes" id="UP000324065">
    <property type="component" value="Unassembled WGS sequence"/>
</dbReference>
<dbReference type="EMBL" id="VWPJ01000005">
    <property type="protein sequence ID" value="KAA5606153.1"/>
    <property type="molecule type" value="Genomic_DNA"/>
</dbReference>
<dbReference type="InterPro" id="IPR001296">
    <property type="entry name" value="Glyco_trans_1"/>
</dbReference>
<dbReference type="InterPro" id="IPR022623">
    <property type="entry name" value="Glyco_trans_4"/>
</dbReference>
<feature type="domain" description="Glycosyl transferase family 4" evidence="3">
    <location>
        <begin position="26"/>
        <end position="190"/>
    </location>
</feature>
<organism evidence="4 5">
    <name type="scientific">Roseospira marina</name>
    <dbReference type="NCBI Taxonomy" id="140057"/>
    <lineage>
        <taxon>Bacteria</taxon>
        <taxon>Pseudomonadati</taxon>
        <taxon>Pseudomonadota</taxon>
        <taxon>Alphaproteobacteria</taxon>
        <taxon>Rhodospirillales</taxon>
        <taxon>Rhodospirillaceae</taxon>
        <taxon>Roseospira</taxon>
    </lineage>
</organism>
<keyword evidence="5" id="KW-1185">Reference proteome</keyword>
<dbReference type="Gene3D" id="3.40.50.2000">
    <property type="entry name" value="Glycogen Phosphorylase B"/>
    <property type="match status" value="2"/>
</dbReference>
<dbReference type="PANTHER" id="PTHR46401">
    <property type="entry name" value="GLYCOSYLTRANSFERASE WBBK-RELATED"/>
    <property type="match status" value="1"/>
</dbReference>
<comment type="caution">
    <text evidence="4">The sequence shown here is derived from an EMBL/GenBank/DDBJ whole genome shotgun (WGS) entry which is preliminary data.</text>
</comment>
<protein>
    <submittedName>
        <fullName evidence="4">Glycosyltransferase</fullName>
    </submittedName>
</protein>
<gene>
    <name evidence="4" type="ORF">F1188_06915</name>
</gene>
<dbReference type="RefSeq" id="WP_150061675.1">
    <property type="nucleotide sequence ID" value="NZ_JACHII010000007.1"/>
</dbReference>
<dbReference type="Pfam" id="PF00534">
    <property type="entry name" value="Glycos_transf_1"/>
    <property type="match status" value="1"/>
</dbReference>
<feature type="domain" description="Glycosyl transferase family 1" evidence="2">
    <location>
        <begin position="211"/>
        <end position="367"/>
    </location>
</feature>
<dbReference type="PANTHER" id="PTHR46401:SF2">
    <property type="entry name" value="GLYCOSYLTRANSFERASE WBBK-RELATED"/>
    <property type="match status" value="1"/>
</dbReference>
<dbReference type="OrthoDB" id="9793726at2"/>
<dbReference type="Pfam" id="PF12000">
    <property type="entry name" value="Glyco_trans_4_3"/>
    <property type="match status" value="1"/>
</dbReference>
<sequence length="405" mass="44787">MRLVFIHQNLPGQFRHMARALAAQGGYDMVFIGTRTDRQIPGARVMPYRLHRTVTKGIHPYLVRAENAVLHGQGAARQLVTLRDGGFRPDLIIAHSGWGEALFIKDVFPSVPLLIYSEFYYTARGTDVGFEAPEALTLDAAARTRMRATHILQSLVACDRALTPTAWQKSVHPPLFHPRIDVIHEGVDTGVMTPDPTATVTLGDGMTLRAQDEVITYVARNLEPYRGFHIVMRALPAILEARPAARVVIVGGDDVSYGQAPGDGRTWRETLLSEVPLPADRVIFTGQVPYDTFRRILQVSSVHVYLTYPFVLSWSMLEAMSCGCLVVGSDTPPVREVVTHGETGLLTSFHDPDALAAMVIDALARSAQLTPVRAAARHTIIDRYDRPTCLRQQLDLIGRMAQRAL</sequence>
<dbReference type="CDD" id="cd03818">
    <property type="entry name" value="GT4_ExpC-like"/>
    <property type="match status" value="1"/>
</dbReference>
<evidence type="ECO:0000313" key="5">
    <source>
        <dbReference type="Proteomes" id="UP000324065"/>
    </source>
</evidence>
<evidence type="ECO:0000259" key="3">
    <source>
        <dbReference type="Pfam" id="PF12000"/>
    </source>
</evidence>
<evidence type="ECO:0000259" key="2">
    <source>
        <dbReference type="Pfam" id="PF00534"/>
    </source>
</evidence>
<dbReference type="GO" id="GO:0016757">
    <property type="term" value="F:glycosyltransferase activity"/>
    <property type="evidence" value="ECO:0007669"/>
    <property type="project" value="InterPro"/>
</dbReference>
<evidence type="ECO:0000313" key="4">
    <source>
        <dbReference type="EMBL" id="KAA5606153.1"/>
    </source>
</evidence>
<dbReference type="SUPFAM" id="SSF53756">
    <property type="entry name" value="UDP-Glycosyltransferase/glycogen phosphorylase"/>
    <property type="match status" value="1"/>
</dbReference>
<dbReference type="GO" id="GO:0009103">
    <property type="term" value="P:lipopolysaccharide biosynthetic process"/>
    <property type="evidence" value="ECO:0007669"/>
    <property type="project" value="TreeGrafter"/>
</dbReference>
<reference evidence="4 5" key="1">
    <citation type="submission" date="2019-09" db="EMBL/GenBank/DDBJ databases">
        <title>Genome sequence of Roseospira marina, one of the more divergent members of the non-sulfur purple photosynthetic bacterial family, the Rhodospirillaceae.</title>
        <authorList>
            <person name="Meyer T."/>
            <person name="Kyndt J."/>
        </authorList>
    </citation>
    <scope>NUCLEOTIDE SEQUENCE [LARGE SCALE GENOMIC DNA]</scope>
    <source>
        <strain evidence="4 5">DSM 15113</strain>
    </source>
</reference>